<comment type="caution">
    <text evidence="1">The sequence shown here is derived from an EMBL/GenBank/DDBJ whole genome shotgun (WGS) entry which is preliminary data.</text>
</comment>
<protein>
    <submittedName>
        <fullName evidence="1">Uncharacterized protein</fullName>
    </submittedName>
</protein>
<keyword evidence="2" id="KW-1185">Reference proteome</keyword>
<dbReference type="Proteomes" id="UP000714275">
    <property type="component" value="Unassembled WGS sequence"/>
</dbReference>
<accession>A0A9P6ZN69</accession>
<dbReference type="AlphaFoldDB" id="A0A9P6ZN69"/>
<evidence type="ECO:0000313" key="1">
    <source>
        <dbReference type="EMBL" id="KAG1773327.1"/>
    </source>
</evidence>
<evidence type="ECO:0000313" key="2">
    <source>
        <dbReference type="Proteomes" id="UP000714275"/>
    </source>
</evidence>
<gene>
    <name evidence="1" type="ORF">EV702DRAFT_1130099</name>
</gene>
<name>A0A9P6ZN69_9AGAM</name>
<organism evidence="1 2">
    <name type="scientific">Suillus placidus</name>
    <dbReference type="NCBI Taxonomy" id="48579"/>
    <lineage>
        <taxon>Eukaryota</taxon>
        <taxon>Fungi</taxon>
        <taxon>Dikarya</taxon>
        <taxon>Basidiomycota</taxon>
        <taxon>Agaricomycotina</taxon>
        <taxon>Agaricomycetes</taxon>
        <taxon>Agaricomycetidae</taxon>
        <taxon>Boletales</taxon>
        <taxon>Suillineae</taxon>
        <taxon>Suillaceae</taxon>
        <taxon>Suillus</taxon>
    </lineage>
</organism>
<sequence length="161" mass="18063">MPQLLSAFPVVLHTPSLPPAPRKKCSPYRILNAFVSALMQRSTMVPASNGCARDSGQTNSRHVTSHLLQEPNWAFTASISGILSHEEVACKTMVMPKQTWLDMINPSVFATLRQRAILIVNVHDHGCESGRFPFLFLFQGLSWDRLPTTLRGHDARFWPKP</sequence>
<dbReference type="EMBL" id="JABBWD010000048">
    <property type="protein sequence ID" value="KAG1773327.1"/>
    <property type="molecule type" value="Genomic_DNA"/>
</dbReference>
<reference evidence="1" key="1">
    <citation type="journal article" date="2020" name="New Phytol.">
        <title>Comparative genomics reveals dynamic genome evolution in host specialist ectomycorrhizal fungi.</title>
        <authorList>
            <person name="Lofgren L.A."/>
            <person name="Nguyen N.H."/>
            <person name="Vilgalys R."/>
            <person name="Ruytinx J."/>
            <person name="Liao H.L."/>
            <person name="Branco S."/>
            <person name="Kuo A."/>
            <person name="LaButti K."/>
            <person name="Lipzen A."/>
            <person name="Andreopoulos W."/>
            <person name="Pangilinan J."/>
            <person name="Riley R."/>
            <person name="Hundley H."/>
            <person name="Na H."/>
            <person name="Barry K."/>
            <person name="Grigoriev I.V."/>
            <person name="Stajich J.E."/>
            <person name="Kennedy P.G."/>
        </authorList>
    </citation>
    <scope>NUCLEOTIDE SEQUENCE</scope>
    <source>
        <strain evidence="1">DOB743</strain>
    </source>
</reference>
<proteinExistence type="predicted"/>